<reference evidence="2 3" key="1">
    <citation type="submission" date="2019-06" db="EMBL/GenBank/DDBJ databases">
        <title>Draft genomes of female and male turbot (Scophthalmus maximus).</title>
        <authorList>
            <person name="Xu H."/>
            <person name="Xu X.-W."/>
            <person name="Shao C."/>
            <person name="Chen S."/>
        </authorList>
    </citation>
    <scope>NUCLEOTIDE SEQUENCE [LARGE SCALE GENOMIC DNA]</scope>
    <source>
        <strain evidence="2">Ysfricsl-2016a</strain>
        <tissue evidence="2">Blood</tissue>
    </source>
</reference>
<dbReference type="EMBL" id="VEVO01000011">
    <property type="protein sequence ID" value="KAF0034472.1"/>
    <property type="molecule type" value="Genomic_DNA"/>
</dbReference>
<protein>
    <submittedName>
        <fullName evidence="2">Uncharacterized protein</fullName>
    </submittedName>
</protein>
<dbReference type="Proteomes" id="UP000438429">
    <property type="component" value="Unassembled WGS sequence"/>
</dbReference>
<evidence type="ECO:0000313" key="3">
    <source>
        <dbReference type="Proteomes" id="UP000438429"/>
    </source>
</evidence>
<organism evidence="2 3">
    <name type="scientific">Scophthalmus maximus</name>
    <name type="common">Turbot</name>
    <name type="synonym">Psetta maxima</name>
    <dbReference type="NCBI Taxonomy" id="52904"/>
    <lineage>
        <taxon>Eukaryota</taxon>
        <taxon>Metazoa</taxon>
        <taxon>Chordata</taxon>
        <taxon>Craniata</taxon>
        <taxon>Vertebrata</taxon>
        <taxon>Euteleostomi</taxon>
        <taxon>Actinopterygii</taxon>
        <taxon>Neopterygii</taxon>
        <taxon>Teleostei</taxon>
        <taxon>Neoteleostei</taxon>
        <taxon>Acanthomorphata</taxon>
        <taxon>Carangaria</taxon>
        <taxon>Pleuronectiformes</taxon>
        <taxon>Pleuronectoidei</taxon>
        <taxon>Scophthalmidae</taxon>
        <taxon>Scophthalmus</taxon>
    </lineage>
</organism>
<gene>
    <name evidence="2" type="ORF">F2P81_012230</name>
</gene>
<feature type="region of interest" description="Disordered" evidence="1">
    <location>
        <begin position="51"/>
        <end position="78"/>
    </location>
</feature>
<dbReference type="AlphaFoldDB" id="A0A6A4SWM3"/>
<evidence type="ECO:0000256" key="1">
    <source>
        <dbReference type="SAM" id="MobiDB-lite"/>
    </source>
</evidence>
<proteinExistence type="predicted"/>
<sequence length="107" mass="11525">MPPCMMFLPTPSPPFPSSLDAISPVQSYFASSAGITSLEADALDSTTALSNVRGARRHSRRQARLSANSSGTVMPRHLQSNRDCGVRCAKLLCKLSPTTWLQISVYG</sequence>
<evidence type="ECO:0000313" key="2">
    <source>
        <dbReference type="EMBL" id="KAF0034472.1"/>
    </source>
</evidence>
<accession>A0A6A4SWM3</accession>
<name>A0A6A4SWM3_SCOMX</name>
<comment type="caution">
    <text evidence="2">The sequence shown here is derived from an EMBL/GenBank/DDBJ whole genome shotgun (WGS) entry which is preliminary data.</text>
</comment>
<feature type="compositionally biased region" description="Basic residues" evidence="1">
    <location>
        <begin position="54"/>
        <end position="63"/>
    </location>
</feature>